<feature type="compositionally biased region" description="Basic and acidic residues" evidence="6">
    <location>
        <begin position="231"/>
        <end position="241"/>
    </location>
</feature>
<protein>
    <recommendedName>
        <fullName evidence="1">Elongation factor 1-gamma</fullName>
    </recommendedName>
    <alternativeName>
        <fullName evidence="4">eEF-1B gamma</fullName>
    </alternativeName>
</protein>
<evidence type="ECO:0000313" key="10">
    <source>
        <dbReference type="EMBL" id="GFU18707.1"/>
    </source>
</evidence>
<dbReference type="PANTHER" id="PTHR43986">
    <property type="entry name" value="ELONGATION FACTOR 1-GAMMA"/>
    <property type="match status" value="1"/>
</dbReference>
<dbReference type="AlphaFoldDB" id="A0A8X6UGV7"/>
<organism evidence="10 11">
    <name type="scientific">Nephila pilipes</name>
    <name type="common">Giant wood spider</name>
    <name type="synonym">Nephila maculata</name>
    <dbReference type="NCBI Taxonomy" id="299642"/>
    <lineage>
        <taxon>Eukaryota</taxon>
        <taxon>Metazoa</taxon>
        <taxon>Ecdysozoa</taxon>
        <taxon>Arthropoda</taxon>
        <taxon>Chelicerata</taxon>
        <taxon>Arachnida</taxon>
        <taxon>Araneae</taxon>
        <taxon>Araneomorphae</taxon>
        <taxon>Entelegynae</taxon>
        <taxon>Araneoidea</taxon>
        <taxon>Nephilidae</taxon>
        <taxon>Nephila</taxon>
    </lineage>
</organism>
<dbReference type="GO" id="GO:0003746">
    <property type="term" value="F:translation elongation factor activity"/>
    <property type="evidence" value="ECO:0007669"/>
    <property type="project" value="UniProtKB-UniRule"/>
</dbReference>
<keyword evidence="2 5" id="KW-0251">Elongation factor</keyword>
<feature type="domain" description="GST C-terminal" evidence="9">
    <location>
        <begin position="84"/>
        <end position="217"/>
    </location>
</feature>
<dbReference type="InterPro" id="IPR040079">
    <property type="entry name" value="Glutathione_S-Trfase"/>
</dbReference>
<evidence type="ECO:0000256" key="4">
    <source>
        <dbReference type="ARBA" id="ARBA00030426"/>
    </source>
</evidence>
<evidence type="ECO:0000256" key="6">
    <source>
        <dbReference type="SAM" id="MobiDB-lite"/>
    </source>
</evidence>
<sequence length="431" mass="49851">MTSTLYTYPDSFRAQKALIAAQYSGTAVNVPENFVLGDSNKSQEFLKKFPNGKVPALETPDKQYLSESNAIAYYLGNDDLNGKTKLEKAQILMWINFAESEILPPSCTWTFPCLGIMQYNKQNTEKAKEDINRTLKVLNDHLLTNTYLVSERITQADINMCCNLLTLYQIVLEPSFRQPYRCVNRWFKTCINQPQFKAVLGDIVLCEKMAQFDAKKFAEVQKELGQGKVPKAKETATPKDDKKKKKEEKKPKKEVEAEEPDETELALAQEPKSKDPFEKFPKGSFIMDEFKRVYSNEDESVSIKYFWDKFDAENYSIWFCEYLYPQELTLTFMSCNLIGGMFQRLDKMRKNAFGSVCLFGEDNNSTISGIWIWRGHELAFTLSEDWQIDYESYNWKKLDPSLPETKKVVTEYLSWSGNFGGKKFNQGKIFK</sequence>
<dbReference type="OrthoDB" id="249703at2759"/>
<dbReference type="PROSITE" id="PS50405">
    <property type="entry name" value="GST_CTER"/>
    <property type="match status" value="1"/>
</dbReference>
<dbReference type="SMART" id="SM01183">
    <property type="entry name" value="EF1G"/>
    <property type="match status" value="1"/>
</dbReference>
<evidence type="ECO:0000256" key="5">
    <source>
        <dbReference type="PROSITE-ProRule" id="PRU00519"/>
    </source>
</evidence>
<dbReference type="SFLD" id="SFLDS00019">
    <property type="entry name" value="Glutathione_Transferase_(cytos"/>
    <property type="match status" value="1"/>
</dbReference>
<dbReference type="FunFam" id="3.30.70.1010:FF:000001">
    <property type="entry name" value="Elongation factor 1-gamma 1"/>
    <property type="match status" value="1"/>
</dbReference>
<dbReference type="Pfam" id="PF00043">
    <property type="entry name" value="GST_C"/>
    <property type="match status" value="1"/>
</dbReference>
<dbReference type="PROSITE" id="PS50404">
    <property type="entry name" value="GST_NTER"/>
    <property type="match status" value="1"/>
</dbReference>
<name>A0A8X6UGV7_NEPPI</name>
<dbReference type="InterPro" id="IPR050802">
    <property type="entry name" value="EF-GSTs"/>
</dbReference>
<proteinExistence type="predicted"/>
<dbReference type="Gene3D" id="1.20.1050.10">
    <property type="match status" value="1"/>
</dbReference>
<dbReference type="InterPro" id="IPR036282">
    <property type="entry name" value="Glutathione-S-Trfase_C_sf"/>
</dbReference>
<dbReference type="Gene3D" id="3.40.30.10">
    <property type="entry name" value="Glutaredoxin"/>
    <property type="match status" value="1"/>
</dbReference>
<evidence type="ECO:0000259" key="8">
    <source>
        <dbReference type="PROSITE" id="PS50404"/>
    </source>
</evidence>
<dbReference type="SFLD" id="SFLDG00358">
    <property type="entry name" value="Main_(cytGST)"/>
    <property type="match status" value="1"/>
</dbReference>
<dbReference type="PROSITE" id="PS50040">
    <property type="entry name" value="EF1G_C"/>
    <property type="match status" value="1"/>
</dbReference>
<evidence type="ECO:0000259" key="9">
    <source>
        <dbReference type="PROSITE" id="PS50405"/>
    </source>
</evidence>
<dbReference type="InterPro" id="IPR036433">
    <property type="entry name" value="EF1B_G_C_sf"/>
</dbReference>
<dbReference type="PANTHER" id="PTHR43986:SF1">
    <property type="entry name" value="ELONGATION FACTOR 1-GAMMA"/>
    <property type="match status" value="1"/>
</dbReference>
<dbReference type="GO" id="GO:0005634">
    <property type="term" value="C:nucleus"/>
    <property type="evidence" value="ECO:0007669"/>
    <property type="project" value="TreeGrafter"/>
</dbReference>
<evidence type="ECO:0000313" key="11">
    <source>
        <dbReference type="Proteomes" id="UP000887013"/>
    </source>
</evidence>
<dbReference type="Gene3D" id="3.30.70.1010">
    <property type="entry name" value="Translation elongation factor EF1B, gamma chain, conserved domain"/>
    <property type="match status" value="1"/>
</dbReference>
<dbReference type="GO" id="GO:0005737">
    <property type="term" value="C:cytoplasm"/>
    <property type="evidence" value="ECO:0007669"/>
    <property type="project" value="TreeGrafter"/>
</dbReference>
<keyword evidence="11" id="KW-1185">Reference proteome</keyword>
<keyword evidence="3 5" id="KW-0648">Protein biosynthesis</keyword>
<dbReference type="FunFam" id="1.20.1050.10:FF:000006">
    <property type="entry name" value="Elongation factor 1 gamma"/>
    <property type="match status" value="1"/>
</dbReference>
<dbReference type="InterPro" id="IPR004046">
    <property type="entry name" value="GST_C"/>
</dbReference>
<dbReference type="SUPFAM" id="SSF47616">
    <property type="entry name" value="GST C-terminal domain-like"/>
    <property type="match status" value="1"/>
</dbReference>
<feature type="domain" description="GST N-terminal" evidence="8">
    <location>
        <begin position="1"/>
        <end position="83"/>
    </location>
</feature>
<dbReference type="CDD" id="cd03044">
    <property type="entry name" value="GST_N_EF1Bgamma"/>
    <property type="match status" value="1"/>
</dbReference>
<dbReference type="InterPro" id="IPR001662">
    <property type="entry name" value="EF1B_G_C"/>
</dbReference>
<accession>A0A8X6UGV7</accession>
<gene>
    <name evidence="10" type="ORF">NPIL_578811</name>
</gene>
<reference evidence="10" key="1">
    <citation type="submission" date="2020-08" db="EMBL/GenBank/DDBJ databases">
        <title>Multicomponent nature underlies the extraordinary mechanical properties of spider dragline silk.</title>
        <authorList>
            <person name="Kono N."/>
            <person name="Nakamura H."/>
            <person name="Mori M."/>
            <person name="Yoshida Y."/>
            <person name="Ohtoshi R."/>
            <person name="Malay A.D."/>
            <person name="Moran D.A.P."/>
            <person name="Tomita M."/>
            <person name="Numata K."/>
            <person name="Arakawa K."/>
        </authorList>
    </citation>
    <scope>NUCLEOTIDE SEQUENCE</scope>
</reference>
<dbReference type="CDD" id="cd03181">
    <property type="entry name" value="GST_C_EF1Bgamma_like"/>
    <property type="match status" value="1"/>
</dbReference>
<evidence type="ECO:0000256" key="3">
    <source>
        <dbReference type="ARBA" id="ARBA00022917"/>
    </source>
</evidence>
<comment type="caution">
    <text evidence="10">The sequence shown here is derived from an EMBL/GenBank/DDBJ whole genome shotgun (WGS) entry which is preliminary data.</text>
</comment>
<feature type="region of interest" description="Disordered" evidence="6">
    <location>
        <begin position="228"/>
        <end position="279"/>
    </location>
</feature>
<evidence type="ECO:0000256" key="1">
    <source>
        <dbReference type="ARBA" id="ARBA00022218"/>
    </source>
</evidence>
<dbReference type="SUPFAM" id="SSF52833">
    <property type="entry name" value="Thioredoxin-like"/>
    <property type="match status" value="1"/>
</dbReference>
<dbReference type="InterPro" id="IPR036249">
    <property type="entry name" value="Thioredoxin-like_sf"/>
</dbReference>
<dbReference type="Pfam" id="PF00647">
    <property type="entry name" value="EF1G"/>
    <property type="match status" value="1"/>
</dbReference>
<dbReference type="Proteomes" id="UP000887013">
    <property type="component" value="Unassembled WGS sequence"/>
</dbReference>
<dbReference type="EMBL" id="BMAW01080242">
    <property type="protein sequence ID" value="GFU18707.1"/>
    <property type="molecule type" value="Genomic_DNA"/>
</dbReference>
<dbReference type="Pfam" id="PF02798">
    <property type="entry name" value="GST_N"/>
    <property type="match status" value="1"/>
</dbReference>
<dbReference type="FunFam" id="3.40.30.10:FF:000233">
    <property type="entry name" value="Elongation factor 1-gamma"/>
    <property type="match status" value="1"/>
</dbReference>
<evidence type="ECO:0000259" key="7">
    <source>
        <dbReference type="PROSITE" id="PS50040"/>
    </source>
</evidence>
<feature type="domain" description="EF-1-gamma C-terminal" evidence="7">
    <location>
        <begin position="273"/>
        <end position="431"/>
    </location>
</feature>
<dbReference type="SUPFAM" id="SSF89942">
    <property type="entry name" value="eEF1-gamma domain"/>
    <property type="match status" value="1"/>
</dbReference>
<dbReference type="InterPro" id="IPR004045">
    <property type="entry name" value="Glutathione_S-Trfase_N"/>
</dbReference>
<dbReference type="InterPro" id="IPR010987">
    <property type="entry name" value="Glutathione-S-Trfase_C-like"/>
</dbReference>
<evidence type="ECO:0000256" key="2">
    <source>
        <dbReference type="ARBA" id="ARBA00022768"/>
    </source>
</evidence>